<dbReference type="InterPro" id="IPR052336">
    <property type="entry name" value="MlaD_Phospholipid_Transporter"/>
</dbReference>
<keyword evidence="3" id="KW-1185">Reference proteome</keyword>
<dbReference type="PANTHER" id="PTHR33371:SF4">
    <property type="entry name" value="INTERMEMBRANE PHOSPHOLIPID TRANSPORT SYSTEM BINDING PROTEIN MLAD"/>
    <property type="match status" value="1"/>
</dbReference>
<proteinExistence type="predicted"/>
<accession>A0A7M3SVG7</accession>
<dbReference type="AlphaFoldDB" id="A0A7M3SVG7"/>
<dbReference type="InterPro" id="IPR003399">
    <property type="entry name" value="Mce/MlaD"/>
</dbReference>
<protein>
    <submittedName>
        <fullName evidence="2">Putative Mce family protein</fullName>
    </submittedName>
</protein>
<evidence type="ECO:0000313" key="2">
    <source>
        <dbReference type="EMBL" id="GED96641.1"/>
    </source>
</evidence>
<dbReference type="Pfam" id="PF02470">
    <property type="entry name" value="MlaD"/>
    <property type="match status" value="1"/>
</dbReference>
<name>A0A7M3SVG7_9ACTN</name>
<dbReference type="EMBL" id="BJOU01000001">
    <property type="protein sequence ID" value="GED96641.1"/>
    <property type="molecule type" value="Genomic_DNA"/>
</dbReference>
<sequence>MLTMESQTSSAVARMRVGAVLVVVTALVVAGVGLSYRVMGGGATRHVCVDLPDAVGLYKGNAVSLMGLTVGRVVAIDQRAGGVRADLAVDDAIELPADVGAVVMDASIVADRRVEFSKPYGGGPVLAADACIPQSRTRTPRGVTQAFAAVDDFLSDLLGKDGAAISKQRTDDIGRLVGVVDKNLAGREGELRALMRDAVTVAGTPSETDAIIRRLIDNTDILASQAMTRWPDLSNVVRTVNDSVLAFTGWAEEFSGTLDSAVRFVPTVANIVHRIGHRLVAIIEVLMPIVQVLAPFAAMIAQFFAKIPGLTRLTDYLFDPATGAFRISWTPPRVAMAPADVAALCATLGRAGRCAAENAARFGLIQMILGGRR</sequence>
<organism evidence="2 3">
    <name type="scientific">Gordonia crocea</name>
    <dbReference type="NCBI Taxonomy" id="589162"/>
    <lineage>
        <taxon>Bacteria</taxon>
        <taxon>Bacillati</taxon>
        <taxon>Actinomycetota</taxon>
        <taxon>Actinomycetes</taxon>
        <taxon>Mycobacteriales</taxon>
        <taxon>Gordoniaceae</taxon>
        <taxon>Gordonia</taxon>
    </lineage>
</organism>
<gene>
    <name evidence="2" type="ORF">nbrc107697_06800</name>
</gene>
<dbReference type="PANTHER" id="PTHR33371">
    <property type="entry name" value="INTERMEMBRANE PHOSPHOLIPID TRANSPORT SYSTEM BINDING PROTEIN MLAD-RELATED"/>
    <property type="match status" value="1"/>
</dbReference>
<dbReference type="Proteomes" id="UP000444980">
    <property type="component" value="Unassembled WGS sequence"/>
</dbReference>
<evidence type="ECO:0000259" key="1">
    <source>
        <dbReference type="Pfam" id="PF02470"/>
    </source>
</evidence>
<evidence type="ECO:0000313" key="3">
    <source>
        <dbReference type="Proteomes" id="UP000444980"/>
    </source>
</evidence>
<reference evidence="3" key="1">
    <citation type="submission" date="2019-06" db="EMBL/GenBank/DDBJ databases">
        <title>Gordonia isolated from sludge of a wastewater treatment plant.</title>
        <authorList>
            <person name="Tamura T."/>
            <person name="Aoyama K."/>
            <person name="Kang Y."/>
            <person name="Saito S."/>
            <person name="Akiyama N."/>
            <person name="Yazawa K."/>
            <person name="Gonoi T."/>
            <person name="Mikami Y."/>
        </authorList>
    </citation>
    <scope>NUCLEOTIDE SEQUENCE [LARGE SCALE GENOMIC DNA]</scope>
    <source>
        <strain evidence="3">NBRC 107697</strain>
    </source>
</reference>
<feature type="domain" description="Mce/MlaD" evidence="1">
    <location>
        <begin position="45"/>
        <end position="117"/>
    </location>
</feature>
<comment type="caution">
    <text evidence="2">The sequence shown here is derived from an EMBL/GenBank/DDBJ whole genome shotgun (WGS) entry which is preliminary data.</text>
</comment>